<comment type="cofactor">
    <cofactor evidence="1 9">
        <name>heme</name>
        <dbReference type="ChEBI" id="CHEBI:30413"/>
    </cofactor>
</comment>
<evidence type="ECO:0000256" key="6">
    <source>
        <dbReference type="ARBA" id="ARBA00023002"/>
    </source>
</evidence>
<keyword evidence="5 9" id="KW-0479">Metal-binding</keyword>
<dbReference type="Pfam" id="PF00067">
    <property type="entry name" value="p450"/>
    <property type="match status" value="1"/>
</dbReference>
<reference evidence="11 12" key="1">
    <citation type="submission" date="2015-04" db="EMBL/GenBank/DDBJ databases">
        <title>Complete genome sequence of Schizopora paradoxa KUC8140, a cosmopolitan wood degrader in East Asia.</title>
        <authorList>
            <consortium name="DOE Joint Genome Institute"/>
            <person name="Min B."/>
            <person name="Park H."/>
            <person name="Jang Y."/>
            <person name="Kim J.-J."/>
            <person name="Kim K.H."/>
            <person name="Pangilinan J."/>
            <person name="Lipzen A."/>
            <person name="Riley R."/>
            <person name="Grigoriev I.V."/>
            <person name="Spatafora J.W."/>
            <person name="Choi I.-G."/>
        </authorList>
    </citation>
    <scope>NUCLEOTIDE SEQUENCE [LARGE SCALE GENOMIC DNA]</scope>
    <source>
        <strain evidence="11 12">KUC8140</strain>
    </source>
</reference>
<evidence type="ECO:0000256" key="2">
    <source>
        <dbReference type="ARBA" id="ARBA00005179"/>
    </source>
</evidence>
<dbReference type="InterPro" id="IPR017972">
    <property type="entry name" value="Cyt_P450_CS"/>
</dbReference>
<dbReference type="PANTHER" id="PTHR46300:SF7">
    <property type="entry name" value="P450, PUTATIVE (EUROFUNG)-RELATED"/>
    <property type="match status" value="1"/>
</dbReference>
<feature type="binding site" description="axial binding residue" evidence="9">
    <location>
        <position position="329"/>
    </location>
    <ligand>
        <name>heme</name>
        <dbReference type="ChEBI" id="CHEBI:30413"/>
    </ligand>
    <ligandPart>
        <name>Fe</name>
        <dbReference type="ChEBI" id="CHEBI:18248"/>
    </ligandPart>
</feature>
<evidence type="ECO:0000313" key="11">
    <source>
        <dbReference type="EMBL" id="KLO07927.1"/>
    </source>
</evidence>
<dbReference type="GO" id="GO:0016705">
    <property type="term" value="F:oxidoreductase activity, acting on paired donors, with incorporation or reduction of molecular oxygen"/>
    <property type="evidence" value="ECO:0007669"/>
    <property type="project" value="InterPro"/>
</dbReference>
<dbReference type="Proteomes" id="UP000053477">
    <property type="component" value="Unassembled WGS sequence"/>
</dbReference>
<evidence type="ECO:0000256" key="10">
    <source>
        <dbReference type="RuleBase" id="RU000461"/>
    </source>
</evidence>
<accession>A0A0H2R987</accession>
<evidence type="ECO:0000256" key="1">
    <source>
        <dbReference type="ARBA" id="ARBA00001971"/>
    </source>
</evidence>
<dbReference type="GO" id="GO:0005506">
    <property type="term" value="F:iron ion binding"/>
    <property type="evidence" value="ECO:0007669"/>
    <property type="project" value="InterPro"/>
</dbReference>
<evidence type="ECO:0000256" key="7">
    <source>
        <dbReference type="ARBA" id="ARBA00023004"/>
    </source>
</evidence>
<dbReference type="InterPro" id="IPR001128">
    <property type="entry name" value="Cyt_P450"/>
</dbReference>
<dbReference type="PRINTS" id="PR00463">
    <property type="entry name" value="EP450I"/>
</dbReference>
<evidence type="ECO:0000256" key="3">
    <source>
        <dbReference type="ARBA" id="ARBA00010617"/>
    </source>
</evidence>
<keyword evidence="6 10" id="KW-0560">Oxidoreductase</keyword>
<dbReference type="AlphaFoldDB" id="A0A0H2R987"/>
<gene>
    <name evidence="11" type="ORF">SCHPADRAFT_1001281</name>
</gene>
<keyword evidence="4 9" id="KW-0349">Heme</keyword>
<keyword evidence="12" id="KW-1185">Reference proteome</keyword>
<name>A0A0H2R987_9AGAM</name>
<proteinExistence type="inferred from homology"/>
<dbReference type="SUPFAM" id="SSF48264">
    <property type="entry name" value="Cytochrome P450"/>
    <property type="match status" value="1"/>
</dbReference>
<dbReference type="STRING" id="27342.A0A0H2R987"/>
<evidence type="ECO:0000256" key="4">
    <source>
        <dbReference type="ARBA" id="ARBA00022617"/>
    </source>
</evidence>
<evidence type="ECO:0000256" key="9">
    <source>
        <dbReference type="PIRSR" id="PIRSR602401-1"/>
    </source>
</evidence>
<dbReference type="EMBL" id="KQ086113">
    <property type="protein sequence ID" value="KLO07927.1"/>
    <property type="molecule type" value="Genomic_DNA"/>
</dbReference>
<comment type="similarity">
    <text evidence="3 10">Belongs to the cytochrome P450 family.</text>
</comment>
<dbReference type="PROSITE" id="PS00086">
    <property type="entry name" value="CYTOCHROME_P450"/>
    <property type="match status" value="1"/>
</dbReference>
<keyword evidence="8 10" id="KW-0503">Monooxygenase</keyword>
<dbReference type="PRINTS" id="PR00385">
    <property type="entry name" value="P450"/>
</dbReference>
<dbReference type="Gene3D" id="1.10.630.10">
    <property type="entry name" value="Cytochrome P450"/>
    <property type="match status" value="1"/>
</dbReference>
<sequence>MPILAGWEWTTATLPYGERLRKHRAILQKFFLSPDVLNYKDVHQQKCHEFLQGLLRSPDKYDKHIHNLSASSIMMNTYVELNDDRYVQLGEESARTLIDHMGYIFLDFLPWMQSLPEWFPGTGFRKAAREGQVLSFRLRHELLSLTKNKMREGTAKESMTTIFLADLAADCNANYEAEEEEFANAAAMVFLAGGDTTSTATMNLILAVLKHPETMRRAQEEIDRVVGTDRLPTFEDRDNLPYINAMCTEVLRWEIIGPFALPRCTAQEDEYRGYRIPAGTLVLPNGHCNNPDIYPDPSEFKPERWLPGGTNFKSIRPIDYAFGYGRRICPGRYWAEHLLFITAASLFATFNVERVVDASGAFIPLGGHDEASFVRFVSPSSCSIEPRSEKAAQLIREAVESS</sequence>
<dbReference type="GO" id="GO:0004497">
    <property type="term" value="F:monooxygenase activity"/>
    <property type="evidence" value="ECO:0007669"/>
    <property type="project" value="UniProtKB-KW"/>
</dbReference>
<dbReference type="InParanoid" id="A0A0H2R987"/>
<evidence type="ECO:0000313" key="12">
    <source>
        <dbReference type="Proteomes" id="UP000053477"/>
    </source>
</evidence>
<dbReference type="InterPro" id="IPR036396">
    <property type="entry name" value="Cyt_P450_sf"/>
</dbReference>
<organism evidence="11 12">
    <name type="scientific">Schizopora paradoxa</name>
    <dbReference type="NCBI Taxonomy" id="27342"/>
    <lineage>
        <taxon>Eukaryota</taxon>
        <taxon>Fungi</taxon>
        <taxon>Dikarya</taxon>
        <taxon>Basidiomycota</taxon>
        <taxon>Agaricomycotina</taxon>
        <taxon>Agaricomycetes</taxon>
        <taxon>Hymenochaetales</taxon>
        <taxon>Schizoporaceae</taxon>
        <taxon>Schizopora</taxon>
    </lineage>
</organism>
<comment type="pathway">
    <text evidence="2">Secondary metabolite biosynthesis.</text>
</comment>
<dbReference type="OrthoDB" id="1844152at2759"/>
<dbReference type="InterPro" id="IPR050364">
    <property type="entry name" value="Cytochrome_P450_fung"/>
</dbReference>
<evidence type="ECO:0000256" key="8">
    <source>
        <dbReference type="ARBA" id="ARBA00023033"/>
    </source>
</evidence>
<dbReference type="PANTHER" id="PTHR46300">
    <property type="entry name" value="P450, PUTATIVE (EUROFUNG)-RELATED-RELATED"/>
    <property type="match status" value="1"/>
</dbReference>
<dbReference type="GO" id="GO:0020037">
    <property type="term" value="F:heme binding"/>
    <property type="evidence" value="ECO:0007669"/>
    <property type="project" value="InterPro"/>
</dbReference>
<protein>
    <submittedName>
        <fullName evidence="11">Cytochrome P450</fullName>
    </submittedName>
</protein>
<keyword evidence="7 9" id="KW-0408">Iron</keyword>
<dbReference type="InterPro" id="IPR002401">
    <property type="entry name" value="Cyt_P450_E_grp-I"/>
</dbReference>
<evidence type="ECO:0000256" key="5">
    <source>
        <dbReference type="ARBA" id="ARBA00022723"/>
    </source>
</evidence>